<dbReference type="InterPro" id="IPR029063">
    <property type="entry name" value="SAM-dependent_MTases_sf"/>
</dbReference>
<dbReference type="EC" id="2.1.1.72" evidence="1"/>
<dbReference type="GO" id="GO:0003677">
    <property type="term" value="F:DNA binding"/>
    <property type="evidence" value="ECO:0007669"/>
    <property type="project" value="InterPro"/>
</dbReference>
<feature type="domain" description="DNA methylase adenine-specific" evidence="5">
    <location>
        <begin position="31"/>
        <end position="253"/>
    </location>
</feature>
<dbReference type="InterPro" id="IPR025931">
    <property type="entry name" value="TaqI_C"/>
</dbReference>
<keyword evidence="2" id="KW-0489">Methyltransferase</keyword>
<dbReference type="InterPro" id="IPR023135">
    <property type="entry name" value="N6_DNA_MeTrfase_TaqI_C"/>
</dbReference>
<dbReference type="Gene3D" id="3.40.50.150">
    <property type="entry name" value="Vaccinia Virus protein VP39"/>
    <property type="match status" value="1"/>
</dbReference>
<dbReference type="Proteomes" id="UP000283492">
    <property type="component" value="Unassembled WGS sequence"/>
</dbReference>
<protein>
    <recommendedName>
        <fullName evidence="1">site-specific DNA-methyltransferase (adenine-specific)</fullName>
        <ecNumber evidence="1">2.1.1.72</ecNumber>
    </recommendedName>
</protein>
<dbReference type="AlphaFoldDB" id="A0A413TT71"/>
<dbReference type="Gene3D" id="3.90.220.10">
    <property type="entry name" value="Adenine-n6-DNA-methyltransferase Taqi, Chain A, domain 2"/>
    <property type="match status" value="1"/>
</dbReference>
<evidence type="ECO:0000256" key="1">
    <source>
        <dbReference type="ARBA" id="ARBA00011900"/>
    </source>
</evidence>
<dbReference type="EMBL" id="QSFX01000016">
    <property type="protein sequence ID" value="RHA88078.1"/>
    <property type="molecule type" value="Genomic_DNA"/>
</dbReference>
<dbReference type="GO" id="GO:0009007">
    <property type="term" value="F:site-specific DNA-methyltransferase (adenine-specific) activity"/>
    <property type="evidence" value="ECO:0007669"/>
    <property type="project" value="UniProtKB-EC"/>
</dbReference>
<dbReference type="PANTHER" id="PTHR33841:SF1">
    <property type="entry name" value="DNA METHYLTRANSFERASE A"/>
    <property type="match status" value="1"/>
</dbReference>
<comment type="caution">
    <text evidence="7">The sequence shown here is derived from an EMBL/GenBank/DDBJ whole genome shotgun (WGS) entry which is preliminary data.</text>
</comment>
<evidence type="ECO:0000256" key="2">
    <source>
        <dbReference type="ARBA" id="ARBA00022603"/>
    </source>
</evidence>
<dbReference type="PANTHER" id="PTHR33841">
    <property type="entry name" value="DNA METHYLTRANSFERASE YEEA-RELATED"/>
    <property type="match status" value="1"/>
</dbReference>
<evidence type="ECO:0000256" key="4">
    <source>
        <dbReference type="ARBA" id="ARBA00047942"/>
    </source>
</evidence>
<dbReference type="PRINTS" id="PR00507">
    <property type="entry name" value="N12N6MTFRASE"/>
</dbReference>
<accession>A0A413TT71</accession>
<dbReference type="InterPro" id="IPR003356">
    <property type="entry name" value="DNA_methylase_A-5"/>
</dbReference>
<feature type="domain" description="TaqI-like C-terminal specificity" evidence="6">
    <location>
        <begin position="382"/>
        <end position="498"/>
    </location>
</feature>
<organism evidence="7 8">
    <name type="scientific">Roseburia inulinivorans</name>
    <dbReference type="NCBI Taxonomy" id="360807"/>
    <lineage>
        <taxon>Bacteria</taxon>
        <taxon>Bacillati</taxon>
        <taxon>Bacillota</taxon>
        <taxon>Clostridia</taxon>
        <taxon>Lachnospirales</taxon>
        <taxon>Lachnospiraceae</taxon>
        <taxon>Roseburia</taxon>
    </lineage>
</organism>
<dbReference type="GO" id="GO:0032259">
    <property type="term" value="P:methylation"/>
    <property type="evidence" value="ECO:0007669"/>
    <property type="project" value="UniProtKB-KW"/>
</dbReference>
<dbReference type="InterPro" id="IPR050953">
    <property type="entry name" value="N4_N6_ade-DNA_methylase"/>
</dbReference>
<evidence type="ECO:0000259" key="5">
    <source>
        <dbReference type="Pfam" id="PF02384"/>
    </source>
</evidence>
<sequence length="569" mass="66055">MWKGQRSFNEKTQRQYLPHKIRIGGVDRLAEKKYGVVYTPDSLADFVAELLNKIIRQDRLIQVENILDPACGEGALLSAYKKKSSSKINYIGIDVDLEATENIPKDFKVYKSDTILPKTKKKTHEYWKNKLPKIQAIIANPPWSSEKIYTRDELHQAGFSLTDGQYDSYVLFIELAYKLLQNNGYFAFIIPDSIFDAQNESLRRFLISNMQIKVIARLGEKLFENIFRATTVIICQKRKPTSNDYTICFRLSTNDRKTYLAGEQKLYYYYEQCKHEVLQSRFLANINCNFDIDARVEEESLISKIQTDCILWDDIFSFGRGVEISKTGEVTVCEHCGDAQGYTSAQFNSKRKICTSCQSETRVDIDTTRIIINIGRKKGFSKIIVGEDLHRYTCGTNHYIEKAVQGINYKADSLYSSPKLLVRKTGLGIYAAIDYSHEKTIQTVYILKYKKDNSVPLEYYLALLNSRVVYYYYLKTYGENEWKSHPYITKNILFSLPIKKYENSALDLKIIQLATQISHKYDYSTDLQLERLIMQKYNLDDEDINIIRNEMNNLPNLSSVNSMKMEDYV</sequence>
<dbReference type="Pfam" id="PF12950">
    <property type="entry name" value="TaqI_C"/>
    <property type="match status" value="1"/>
</dbReference>
<proteinExistence type="predicted"/>
<dbReference type="SUPFAM" id="SSF53335">
    <property type="entry name" value="S-adenosyl-L-methionine-dependent methyltransferases"/>
    <property type="match status" value="1"/>
</dbReference>
<keyword evidence="3" id="KW-0808">Transferase</keyword>
<comment type="catalytic activity">
    <reaction evidence="4">
        <text>a 2'-deoxyadenosine in DNA + S-adenosyl-L-methionine = an N(6)-methyl-2'-deoxyadenosine in DNA + S-adenosyl-L-homocysteine + H(+)</text>
        <dbReference type="Rhea" id="RHEA:15197"/>
        <dbReference type="Rhea" id="RHEA-COMP:12418"/>
        <dbReference type="Rhea" id="RHEA-COMP:12419"/>
        <dbReference type="ChEBI" id="CHEBI:15378"/>
        <dbReference type="ChEBI" id="CHEBI:57856"/>
        <dbReference type="ChEBI" id="CHEBI:59789"/>
        <dbReference type="ChEBI" id="CHEBI:90615"/>
        <dbReference type="ChEBI" id="CHEBI:90616"/>
        <dbReference type="EC" id="2.1.1.72"/>
    </reaction>
</comment>
<evidence type="ECO:0000313" key="8">
    <source>
        <dbReference type="Proteomes" id="UP000283492"/>
    </source>
</evidence>
<dbReference type="Pfam" id="PF02384">
    <property type="entry name" value="N6_Mtase"/>
    <property type="match status" value="1"/>
</dbReference>
<evidence type="ECO:0000313" key="7">
    <source>
        <dbReference type="EMBL" id="RHA88078.1"/>
    </source>
</evidence>
<name>A0A413TT71_9FIRM</name>
<gene>
    <name evidence="7" type="ORF">DW914_09840</name>
</gene>
<evidence type="ECO:0000256" key="3">
    <source>
        <dbReference type="ARBA" id="ARBA00022679"/>
    </source>
</evidence>
<dbReference type="GO" id="GO:0008170">
    <property type="term" value="F:N-methyltransferase activity"/>
    <property type="evidence" value="ECO:0007669"/>
    <property type="project" value="InterPro"/>
</dbReference>
<reference evidence="7 8" key="1">
    <citation type="submission" date="2018-08" db="EMBL/GenBank/DDBJ databases">
        <title>A genome reference for cultivated species of the human gut microbiota.</title>
        <authorList>
            <person name="Zou Y."/>
            <person name="Xue W."/>
            <person name="Luo G."/>
        </authorList>
    </citation>
    <scope>NUCLEOTIDE SEQUENCE [LARGE SCALE GENOMIC DNA]</scope>
    <source>
        <strain evidence="7 8">AM42-1AC</strain>
    </source>
</reference>
<evidence type="ECO:0000259" key="6">
    <source>
        <dbReference type="Pfam" id="PF12950"/>
    </source>
</evidence>